<sequence>MENKRRMFKPDIALSVNTTLIFDTSTGQLNTNPDLEANPKDLSAHSIGIVHSESSKCDLGCVFPEDYVRVPLDFPEGFNVQLTQAELFSDDWRIVKSIIPKIAPLHYIATSYHLSRVKAPDPYIGRSGTSIEQGRMGCQSHQDRHITSLVSRDTWNSGCPPNKLYEDCYAAIRSRRTGISRSTNLQNNTTTIHMYWVEVQRSQKE</sequence>
<name>A0A1B9IIX7_9TREE</name>
<evidence type="ECO:0000313" key="1">
    <source>
        <dbReference type="EMBL" id="OCF55334.1"/>
    </source>
</evidence>
<evidence type="ECO:0000313" key="2">
    <source>
        <dbReference type="Proteomes" id="UP000092583"/>
    </source>
</evidence>
<organism evidence="1 2">
    <name type="scientific">Kwoniella mangroviensis CBS 10435</name>
    <dbReference type="NCBI Taxonomy" id="1331196"/>
    <lineage>
        <taxon>Eukaryota</taxon>
        <taxon>Fungi</taxon>
        <taxon>Dikarya</taxon>
        <taxon>Basidiomycota</taxon>
        <taxon>Agaricomycotina</taxon>
        <taxon>Tremellomycetes</taxon>
        <taxon>Tremellales</taxon>
        <taxon>Cryptococcaceae</taxon>
        <taxon>Kwoniella</taxon>
    </lineage>
</organism>
<dbReference type="AlphaFoldDB" id="A0A1B9IIX7"/>
<dbReference type="EMBL" id="KI669467">
    <property type="protein sequence ID" value="OCF55334.1"/>
    <property type="molecule type" value="Genomic_DNA"/>
</dbReference>
<dbReference type="Proteomes" id="UP000092583">
    <property type="component" value="Unassembled WGS sequence"/>
</dbReference>
<proteinExistence type="predicted"/>
<gene>
    <name evidence="1" type="ORF">L486_07449</name>
</gene>
<accession>A0A1B9IIX7</accession>
<reference evidence="1 2" key="1">
    <citation type="submission" date="2013-07" db="EMBL/GenBank/DDBJ databases">
        <title>The Genome Sequence of Kwoniella mangroviensis CBS10435.</title>
        <authorList>
            <consortium name="The Broad Institute Genome Sequencing Platform"/>
            <person name="Cuomo C."/>
            <person name="Litvintseva A."/>
            <person name="Chen Y."/>
            <person name="Heitman J."/>
            <person name="Sun S."/>
            <person name="Springer D."/>
            <person name="Dromer F."/>
            <person name="Young S.K."/>
            <person name="Zeng Q."/>
            <person name="Gargeya S."/>
            <person name="Fitzgerald M."/>
            <person name="Abouelleil A."/>
            <person name="Alvarado L."/>
            <person name="Berlin A.M."/>
            <person name="Chapman S.B."/>
            <person name="Dewar J."/>
            <person name="Goldberg J."/>
            <person name="Griggs A."/>
            <person name="Gujja S."/>
            <person name="Hansen M."/>
            <person name="Howarth C."/>
            <person name="Imamovic A."/>
            <person name="Larimer J."/>
            <person name="McCowan C."/>
            <person name="Murphy C."/>
            <person name="Pearson M."/>
            <person name="Priest M."/>
            <person name="Roberts A."/>
            <person name="Saif S."/>
            <person name="Shea T."/>
            <person name="Sykes S."/>
            <person name="Wortman J."/>
            <person name="Nusbaum C."/>
            <person name="Birren B."/>
        </authorList>
    </citation>
    <scope>NUCLEOTIDE SEQUENCE [LARGE SCALE GENOMIC DNA]</scope>
    <source>
        <strain evidence="1 2">CBS 10435</strain>
    </source>
</reference>
<protein>
    <submittedName>
        <fullName evidence="1">Uncharacterized protein</fullName>
    </submittedName>
</protein>
<keyword evidence="2" id="KW-1185">Reference proteome</keyword>
<reference evidence="2" key="2">
    <citation type="submission" date="2013-12" db="EMBL/GenBank/DDBJ databases">
        <title>Evolution of pathogenesis and genome organization in the Tremellales.</title>
        <authorList>
            <person name="Cuomo C."/>
            <person name="Litvintseva A."/>
            <person name="Heitman J."/>
            <person name="Chen Y."/>
            <person name="Sun S."/>
            <person name="Springer D."/>
            <person name="Dromer F."/>
            <person name="Young S."/>
            <person name="Zeng Q."/>
            <person name="Chapman S."/>
            <person name="Gujja S."/>
            <person name="Saif S."/>
            <person name="Birren B."/>
        </authorList>
    </citation>
    <scope>NUCLEOTIDE SEQUENCE [LARGE SCALE GENOMIC DNA]</scope>
    <source>
        <strain evidence="2">CBS 10435</strain>
    </source>
</reference>